<name>A0A8T4IM06_9ACTN</name>
<keyword evidence="2" id="KW-1185">Reference proteome</keyword>
<proteinExistence type="predicted"/>
<dbReference type="InterPro" id="IPR027417">
    <property type="entry name" value="P-loop_NTPase"/>
</dbReference>
<dbReference type="AlphaFoldDB" id="A0A8T4IM06"/>
<dbReference type="EMBL" id="JAGSMN010000145">
    <property type="protein sequence ID" value="MBR7672908.1"/>
    <property type="molecule type" value="Genomic_DNA"/>
</dbReference>
<evidence type="ECO:0000313" key="2">
    <source>
        <dbReference type="Proteomes" id="UP000675554"/>
    </source>
</evidence>
<accession>A0A8T4IM06</accession>
<sequence length="357" mass="39225">MSTQQRQQKHRQQNLTFIVGTGRSGSTTLSRIVNLHPGVLSLNELFASVMAPRVLSEEPLDGAEFWSHVAGPTPVFDRMIRSGVPLPEFLYPRLPSTRYSAETTGIPAILLMTLPHLSDDPDGLLDTLTPTVESWPVREPAAHWEALFATLAELTGRTGATVERSGYSLGHVPVLRTLFPHARFVHLYRDGPDCALSMSRHSGYRLIRSLYEMAELCGLESPGELTEEHIALLPPELAALLAERFEPGVLMDRPVPVERFGELWSRLIEEGVRDLAALPESVRTTLAYEDLLDDPHGELTRLAAFIGVKPLPEWLDEGSALLDGGGRRGSAARNLSPGELAALREVCAPGERALGRR</sequence>
<organism evidence="1 2">
    <name type="scientific">Streptomyces daliensis</name>
    <dbReference type="NCBI Taxonomy" id="299421"/>
    <lineage>
        <taxon>Bacteria</taxon>
        <taxon>Bacillati</taxon>
        <taxon>Actinomycetota</taxon>
        <taxon>Actinomycetes</taxon>
        <taxon>Kitasatosporales</taxon>
        <taxon>Streptomycetaceae</taxon>
        <taxon>Streptomyces</taxon>
    </lineage>
</organism>
<gene>
    <name evidence="1" type="ORF">KDA82_07740</name>
</gene>
<evidence type="ECO:0000313" key="1">
    <source>
        <dbReference type="EMBL" id="MBR7672908.1"/>
    </source>
</evidence>
<dbReference type="Proteomes" id="UP000675554">
    <property type="component" value="Unassembled WGS sequence"/>
</dbReference>
<reference evidence="1" key="1">
    <citation type="submission" date="2021-04" db="EMBL/GenBank/DDBJ databases">
        <title>Sequencing of actinobacteria type strains.</title>
        <authorList>
            <person name="Nguyen G.-S."/>
            <person name="Wentzel A."/>
        </authorList>
    </citation>
    <scope>NUCLEOTIDE SEQUENCE</scope>
    <source>
        <strain evidence="1">DSM 42095</strain>
    </source>
</reference>
<protein>
    <submittedName>
        <fullName evidence="1">Sulfotransferase</fullName>
    </submittedName>
</protein>
<dbReference type="Gene3D" id="3.40.50.300">
    <property type="entry name" value="P-loop containing nucleotide triphosphate hydrolases"/>
    <property type="match status" value="1"/>
</dbReference>
<dbReference type="SUPFAM" id="SSF52540">
    <property type="entry name" value="P-loop containing nucleoside triphosphate hydrolases"/>
    <property type="match status" value="1"/>
</dbReference>
<comment type="caution">
    <text evidence="1">The sequence shown here is derived from an EMBL/GenBank/DDBJ whole genome shotgun (WGS) entry which is preliminary data.</text>
</comment>